<sequence length="149" mass="17529">YDIKVHSWTFLEAGEAKTTINSHYAQKLQGYQKTQAQWNIKLNNFSPAVINKSRDKIEQPNPNPDPTRLLISEIKKELDQRSLEYNTKENRRNLINLLKMNDTYELYIVVDNEALKKNQIYRKKEGGKCITETVKEILKSFFHANNKDK</sequence>
<keyword evidence="2" id="KW-1185">Reference proteome</keyword>
<dbReference type="Proteomes" id="UP000789860">
    <property type="component" value="Unassembled WGS sequence"/>
</dbReference>
<name>A0ACA9MAV6_9GLOM</name>
<dbReference type="EMBL" id="CAJVPM010011209">
    <property type="protein sequence ID" value="CAG8579320.1"/>
    <property type="molecule type" value="Genomic_DNA"/>
</dbReference>
<feature type="non-terminal residue" evidence="1">
    <location>
        <position position="1"/>
    </location>
</feature>
<comment type="caution">
    <text evidence="1">The sequence shown here is derived from an EMBL/GenBank/DDBJ whole genome shotgun (WGS) entry which is preliminary data.</text>
</comment>
<proteinExistence type="predicted"/>
<accession>A0ACA9MAV6</accession>
<evidence type="ECO:0000313" key="2">
    <source>
        <dbReference type="Proteomes" id="UP000789860"/>
    </source>
</evidence>
<evidence type="ECO:0000313" key="1">
    <source>
        <dbReference type="EMBL" id="CAG8579320.1"/>
    </source>
</evidence>
<reference evidence="1" key="1">
    <citation type="submission" date="2021-06" db="EMBL/GenBank/DDBJ databases">
        <authorList>
            <person name="Kallberg Y."/>
            <person name="Tangrot J."/>
            <person name="Rosling A."/>
        </authorList>
    </citation>
    <scope>NUCLEOTIDE SEQUENCE</scope>
    <source>
        <strain evidence="1">AU212A</strain>
    </source>
</reference>
<organism evidence="1 2">
    <name type="scientific">Scutellospora calospora</name>
    <dbReference type="NCBI Taxonomy" id="85575"/>
    <lineage>
        <taxon>Eukaryota</taxon>
        <taxon>Fungi</taxon>
        <taxon>Fungi incertae sedis</taxon>
        <taxon>Mucoromycota</taxon>
        <taxon>Glomeromycotina</taxon>
        <taxon>Glomeromycetes</taxon>
        <taxon>Diversisporales</taxon>
        <taxon>Gigasporaceae</taxon>
        <taxon>Scutellospora</taxon>
    </lineage>
</organism>
<protein>
    <submittedName>
        <fullName evidence="1">8231_t:CDS:1</fullName>
    </submittedName>
</protein>
<gene>
    <name evidence="1" type="ORF">SCALOS_LOCUS6140</name>
</gene>
<feature type="non-terminal residue" evidence="1">
    <location>
        <position position="149"/>
    </location>
</feature>